<gene>
    <name evidence="3" type="ORF">GLOIN_2v1603685</name>
</gene>
<proteinExistence type="predicted"/>
<comment type="caution">
    <text evidence="3">The sequence shown here is derived from an EMBL/GenBank/DDBJ whole genome shotgun (WGS) entry which is preliminary data.</text>
</comment>
<organism evidence="3 4">
    <name type="scientific">Rhizophagus irregularis (strain DAOM 181602 / DAOM 197198 / MUCL 43194)</name>
    <name type="common">Arbuscular mycorrhizal fungus</name>
    <name type="synonym">Glomus intraradices</name>
    <dbReference type="NCBI Taxonomy" id="747089"/>
    <lineage>
        <taxon>Eukaryota</taxon>
        <taxon>Fungi</taxon>
        <taxon>Fungi incertae sedis</taxon>
        <taxon>Mucoromycota</taxon>
        <taxon>Glomeromycotina</taxon>
        <taxon>Glomeromycetes</taxon>
        <taxon>Glomerales</taxon>
        <taxon>Glomeraceae</taxon>
        <taxon>Rhizophagus</taxon>
    </lineage>
</organism>
<dbReference type="AlphaFoldDB" id="A0A2P4Q274"/>
<dbReference type="Proteomes" id="UP000018888">
    <property type="component" value="Unassembled WGS sequence"/>
</dbReference>
<feature type="domain" description="Carbohydrate kinase PfkB" evidence="2">
    <location>
        <begin position="192"/>
        <end position="339"/>
    </location>
</feature>
<reference evidence="3 4" key="2">
    <citation type="journal article" date="2018" name="New Phytol.">
        <title>High intraspecific genome diversity in the model arbuscular mycorrhizal symbiont Rhizophagus irregularis.</title>
        <authorList>
            <person name="Chen E.C.H."/>
            <person name="Morin E."/>
            <person name="Beaudet D."/>
            <person name="Noel J."/>
            <person name="Yildirir G."/>
            <person name="Ndikumana S."/>
            <person name="Charron P."/>
            <person name="St-Onge C."/>
            <person name="Giorgi J."/>
            <person name="Kruger M."/>
            <person name="Marton T."/>
            <person name="Ropars J."/>
            <person name="Grigoriev I.V."/>
            <person name="Hainaut M."/>
            <person name="Henrissat B."/>
            <person name="Roux C."/>
            <person name="Martin F."/>
            <person name="Corradi N."/>
        </authorList>
    </citation>
    <scope>NUCLEOTIDE SEQUENCE [LARGE SCALE GENOMIC DNA]</scope>
    <source>
        <strain evidence="3 4">DAOM 197198</strain>
    </source>
</reference>
<dbReference type="InterPro" id="IPR029056">
    <property type="entry name" value="Ribokinase-like"/>
</dbReference>
<dbReference type="SUPFAM" id="SSF53613">
    <property type="entry name" value="Ribokinase-like"/>
    <property type="match status" value="1"/>
</dbReference>
<dbReference type="GO" id="GO:0016301">
    <property type="term" value="F:kinase activity"/>
    <property type="evidence" value="ECO:0007669"/>
    <property type="project" value="UniProtKB-KW"/>
</dbReference>
<feature type="compositionally biased region" description="Basic and acidic residues" evidence="1">
    <location>
        <begin position="386"/>
        <end position="396"/>
    </location>
</feature>
<feature type="region of interest" description="Disordered" evidence="1">
    <location>
        <begin position="386"/>
        <end position="439"/>
    </location>
</feature>
<protein>
    <submittedName>
        <fullName evidence="3">Ribokinase-like protein</fullName>
    </submittedName>
</protein>
<keyword evidence="4" id="KW-1185">Reference proteome</keyword>
<dbReference type="SMR" id="A0A2P4Q274"/>
<accession>A0A2P4Q274</accession>
<dbReference type="PANTHER" id="PTHR47098:SF2">
    <property type="entry name" value="PROTEIN MAK32"/>
    <property type="match status" value="1"/>
</dbReference>
<dbReference type="InterPro" id="IPR011611">
    <property type="entry name" value="PfkB_dom"/>
</dbReference>
<evidence type="ECO:0000256" key="1">
    <source>
        <dbReference type="SAM" id="MobiDB-lite"/>
    </source>
</evidence>
<dbReference type="Pfam" id="PF00294">
    <property type="entry name" value="PfkB"/>
    <property type="match status" value="1"/>
</dbReference>
<evidence type="ECO:0000313" key="3">
    <source>
        <dbReference type="EMBL" id="POG71728.1"/>
    </source>
</evidence>
<evidence type="ECO:0000259" key="2">
    <source>
        <dbReference type="Pfam" id="PF00294"/>
    </source>
</evidence>
<dbReference type="VEuPathDB" id="FungiDB:RhiirFUN_018850"/>
<reference evidence="3 4" key="1">
    <citation type="journal article" date="2013" name="Proc. Natl. Acad. Sci. U.S.A.">
        <title>Genome of an arbuscular mycorrhizal fungus provides insight into the oldest plant symbiosis.</title>
        <authorList>
            <person name="Tisserant E."/>
            <person name="Malbreil M."/>
            <person name="Kuo A."/>
            <person name="Kohler A."/>
            <person name="Symeonidi A."/>
            <person name="Balestrini R."/>
            <person name="Charron P."/>
            <person name="Duensing N."/>
            <person name="Frei Dit Frey N."/>
            <person name="Gianinazzi-Pearson V."/>
            <person name="Gilbert L.B."/>
            <person name="Handa Y."/>
            <person name="Herr J.R."/>
            <person name="Hijri M."/>
            <person name="Koul R."/>
            <person name="Kawaguchi M."/>
            <person name="Krajinski F."/>
            <person name="Lammers P.J."/>
            <person name="Masclaux F.G."/>
            <person name="Murat C."/>
            <person name="Morin E."/>
            <person name="Ndikumana S."/>
            <person name="Pagni M."/>
            <person name="Petitpierre D."/>
            <person name="Requena N."/>
            <person name="Rosikiewicz P."/>
            <person name="Riley R."/>
            <person name="Saito K."/>
            <person name="San Clemente H."/>
            <person name="Shapiro H."/>
            <person name="van Tuinen D."/>
            <person name="Becard G."/>
            <person name="Bonfante P."/>
            <person name="Paszkowski U."/>
            <person name="Shachar-Hill Y.Y."/>
            <person name="Tuskan G.A."/>
            <person name="Young P.W."/>
            <person name="Sanders I.R."/>
            <person name="Henrissat B."/>
            <person name="Rensing S.A."/>
            <person name="Grigoriev I.V."/>
            <person name="Corradi N."/>
            <person name="Roux C."/>
            <person name="Martin F."/>
        </authorList>
    </citation>
    <scope>NUCLEOTIDE SEQUENCE [LARGE SCALE GENOMIC DNA]</scope>
    <source>
        <strain evidence="3 4">DAOM 197198</strain>
    </source>
</reference>
<dbReference type="Gene3D" id="3.40.1190.20">
    <property type="match status" value="1"/>
</dbReference>
<dbReference type="EMBL" id="AUPC02000105">
    <property type="protein sequence ID" value="POG71728.1"/>
    <property type="molecule type" value="Genomic_DNA"/>
</dbReference>
<name>A0A2P4Q274_RHIID</name>
<evidence type="ECO:0000313" key="4">
    <source>
        <dbReference type="Proteomes" id="UP000018888"/>
    </source>
</evidence>
<dbReference type="PANTHER" id="PTHR47098">
    <property type="entry name" value="PROTEIN MAK32"/>
    <property type="match status" value="1"/>
</dbReference>
<feature type="compositionally biased region" description="Basic and acidic residues" evidence="1">
    <location>
        <begin position="405"/>
        <end position="439"/>
    </location>
</feature>
<sequence>MLSRGCECVTILFAPTLFSLLLFILVMTDPYLCSLSQCIIDDIKLPDGTFRKDVLSGGGVYATYGMRLWFSPPESLRIAYSFHAGYDFPINILEKLLSLNISLTQIWHSNLPSIRGLATFTSADQRIFVYQTPPIGTVPADLPSSYLNSKIFHFICSPSWASQHITEILKLRDKQLPPPIFVWEPVPNSTIKENLQSCVEAMKMVNVLSPNHEEAAALLGLISGEDEEVDRFLSEEMLMYMADKFLSYQIGPQGNGCVIIRASYKGCLVATKEKKEIIPAYWTISRDGIKNPHVIDVTGAGNAFCGGFMAGLLRSNNDVFEAALYGSVSASFTVEQLGAPRLEFDQNGNEIWNSGESPYERLHKLKQRVKEKIKERLKVKLKERIQGKLKNKDTNHHQNGIETGEMDKDNNIGKDSSDIISDGRDLIDENFRDRMSPAD</sequence>